<dbReference type="PANTHER" id="PTHR46865:SF2">
    <property type="entry name" value="MONOOXYGENASE"/>
    <property type="match status" value="1"/>
</dbReference>
<dbReference type="PANTHER" id="PTHR46865">
    <property type="entry name" value="OXIDOREDUCTASE-RELATED"/>
    <property type="match status" value="1"/>
</dbReference>
<dbReference type="GO" id="GO:0071949">
    <property type="term" value="F:FAD binding"/>
    <property type="evidence" value="ECO:0007669"/>
    <property type="project" value="InterPro"/>
</dbReference>
<dbReference type="InterPro" id="IPR002938">
    <property type="entry name" value="FAD-bd"/>
</dbReference>
<dbReference type="KEGG" id="rdi:CMV14_20870"/>
<dbReference type="OrthoDB" id="4230779at2"/>
<dbReference type="InterPro" id="IPR051704">
    <property type="entry name" value="FAD_aromatic-hydroxylase"/>
</dbReference>
<dbReference type="Gene3D" id="3.30.9.10">
    <property type="entry name" value="D-Amino Acid Oxidase, subunit A, domain 2"/>
    <property type="match status" value="1"/>
</dbReference>
<feature type="domain" description="FAD-binding" evidence="1">
    <location>
        <begin position="9"/>
        <end position="347"/>
    </location>
</feature>
<sequence length="401" mass="44125">MVAPGNGLKVLVCGASIAGPTVGYWLTEYGFDVEIVERSSEVRGGGYPIDLRGSAMDVAERMGMSEALREAHLDIGKLTLFDGQGETVLSVNPEQFSGGSRGHDVEVPRGDLAKLLYDRTRDRCTYYFNDHVIALNDRGGEVEVEFASGRRGCYAYVIGADGLHSATRQFIFGDEAAFIRHLGFFFVGFTLPNDFGLDREQQVFSTVGRMAGLSSVRGRERITALLTMALDAMPTSDERDPDVQRERFRALFSQDKWHIPRLLEALDQADDLYLDTVSQIRMPSWSKGRIALVGDAAYAPSFVTGQGSSLALIGAYVLAGELSRHAEDPQAAFAAYDAEYRPFAEANQNLVGKGWQFIPADVESERQRNERLRSSGLPAAPAEQKRAIHNGIKIKDYHADS</sequence>
<organism evidence="2 3">
    <name type="scientific">Rhizorhabdus dicambivorans</name>
    <dbReference type="NCBI Taxonomy" id="1850238"/>
    <lineage>
        <taxon>Bacteria</taxon>
        <taxon>Pseudomonadati</taxon>
        <taxon>Pseudomonadota</taxon>
        <taxon>Alphaproteobacteria</taxon>
        <taxon>Sphingomonadales</taxon>
        <taxon>Sphingomonadaceae</taxon>
        <taxon>Rhizorhabdus</taxon>
    </lineage>
</organism>
<dbReference type="PRINTS" id="PR00420">
    <property type="entry name" value="RNGMNOXGNASE"/>
</dbReference>
<reference evidence="2 3" key="1">
    <citation type="submission" date="2017-09" db="EMBL/GenBank/DDBJ databases">
        <title>The Catabolism of 3,6-Dichlorosalicylic acid is Initiated by the Cytochrome P450 Monooxygenase DsmABC in Rhizorhabdus dicambivorans Ndbn-20.</title>
        <authorList>
            <person name="Na L."/>
        </authorList>
    </citation>
    <scope>NUCLEOTIDE SEQUENCE [LARGE SCALE GENOMIC DNA]</scope>
    <source>
        <strain evidence="2 3">Ndbn-20m</strain>
    </source>
</reference>
<gene>
    <name evidence="2" type="ORF">COO09_03280</name>
</gene>
<dbReference type="InterPro" id="IPR036188">
    <property type="entry name" value="FAD/NAD-bd_sf"/>
</dbReference>
<accession>A0A2A4G1S3</accession>
<evidence type="ECO:0000313" key="3">
    <source>
        <dbReference type="Proteomes" id="UP000218934"/>
    </source>
</evidence>
<evidence type="ECO:0000313" key="2">
    <source>
        <dbReference type="EMBL" id="PCE43955.1"/>
    </source>
</evidence>
<dbReference type="Proteomes" id="UP000218934">
    <property type="component" value="Unassembled WGS sequence"/>
</dbReference>
<dbReference type="SUPFAM" id="SSF51905">
    <property type="entry name" value="FAD/NAD(P)-binding domain"/>
    <property type="match status" value="1"/>
</dbReference>
<name>A0A2A4G1S3_9SPHN</name>
<proteinExistence type="predicted"/>
<dbReference type="AlphaFoldDB" id="A0A2A4G1S3"/>
<dbReference type="EMBL" id="NWUF01000002">
    <property type="protein sequence ID" value="PCE43955.1"/>
    <property type="molecule type" value="Genomic_DNA"/>
</dbReference>
<dbReference type="Gene3D" id="3.50.50.60">
    <property type="entry name" value="FAD/NAD(P)-binding domain"/>
    <property type="match status" value="1"/>
</dbReference>
<evidence type="ECO:0000259" key="1">
    <source>
        <dbReference type="Pfam" id="PF01494"/>
    </source>
</evidence>
<keyword evidence="3" id="KW-1185">Reference proteome</keyword>
<protein>
    <submittedName>
        <fullName evidence="2">FAD-dependent oxidoreductase</fullName>
    </submittedName>
</protein>
<dbReference type="Pfam" id="PF01494">
    <property type="entry name" value="FAD_binding_3"/>
    <property type="match status" value="1"/>
</dbReference>
<comment type="caution">
    <text evidence="2">The sequence shown here is derived from an EMBL/GenBank/DDBJ whole genome shotgun (WGS) entry which is preliminary data.</text>
</comment>